<dbReference type="SUPFAM" id="SSF55729">
    <property type="entry name" value="Acyl-CoA N-acyltransferases (Nat)"/>
    <property type="match status" value="1"/>
</dbReference>
<dbReference type="PANTHER" id="PTHR43420">
    <property type="entry name" value="ACETYLTRANSFERASE"/>
    <property type="match status" value="1"/>
</dbReference>
<dbReference type="InterPro" id="IPR000182">
    <property type="entry name" value="GNAT_dom"/>
</dbReference>
<dbReference type="AlphaFoldDB" id="A0A6C0KUD1"/>
<dbReference type="CDD" id="cd04301">
    <property type="entry name" value="NAT_SF"/>
    <property type="match status" value="1"/>
</dbReference>
<accession>A0A6C0KUD1</accession>
<keyword evidence="2" id="KW-0012">Acyltransferase</keyword>
<name>A0A6C0KUD1_9ZZZZ</name>
<dbReference type="PROSITE" id="PS51186">
    <property type="entry name" value="GNAT"/>
    <property type="match status" value="1"/>
</dbReference>
<evidence type="ECO:0000256" key="2">
    <source>
        <dbReference type="ARBA" id="ARBA00023315"/>
    </source>
</evidence>
<protein>
    <recommendedName>
        <fullName evidence="3">N-acetyltransferase domain-containing protein</fullName>
    </recommendedName>
</protein>
<dbReference type="EMBL" id="MN740968">
    <property type="protein sequence ID" value="QHU20320.1"/>
    <property type="molecule type" value="Genomic_DNA"/>
</dbReference>
<dbReference type="Pfam" id="PF00583">
    <property type="entry name" value="Acetyltransf_1"/>
    <property type="match status" value="1"/>
</dbReference>
<dbReference type="GO" id="GO:0016747">
    <property type="term" value="F:acyltransferase activity, transferring groups other than amino-acyl groups"/>
    <property type="evidence" value="ECO:0007669"/>
    <property type="project" value="InterPro"/>
</dbReference>
<sequence length="165" mass="18537">MLRTLRVKDKSAIYDLGITLFREEDEVPLLKKALLECNLSLSYVAVDNKKIVGFTLVGSTPTNVYFNFLSKKPTQYELAFLGVSPLCQGRGLGTQLLHASLTAIHRVSIEFTCWLLVDATNVGAIKMYHKLGFRQWKTTPAELTHKEGIIMGNSHRRYHPITTVG</sequence>
<dbReference type="InterPro" id="IPR016181">
    <property type="entry name" value="Acyl_CoA_acyltransferase"/>
</dbReference>
<feature type="domain" description="N-acetyltransferase" evidence="3">
    <location>
        <begin position="1"/>
        <end position="156"/>
    </location>
</feature>
<reference evidence="4" key="1">
    <citation type="journal article" date="2020" name="Nature">
        <title>Giant virus diversity and host interactions through global metagenomics.</title>
        <authorList>
            <person name="Schulz F."/>
            <person name="Roux S."/>
            <person name="Paez-Espino D."/>
            <person name="Jungbluth S."/>
            <person name="Walsh D.A."/>
            <person name="Denef V.J."/>
            <person name="McMahon K.D."/>
            <person name="Konstantinidis K.T."/>
            <person name="Eloe-Fadrosh E.A."/>
            <person name="Kyrpides N.C."/>
            <person name="Woyke T."/>
        </authorList>
    </citation>
    <scope>NUCLEOTIDE SEQUENCE</scope>
    <source>
        <strain evidence="4">GVMAG-S-3300013093-109</strain>
    </source>
</reference>
<dbReference type="PANTHER" id="PTHR43420:SF12">
    <property type="entry name" value="N-ACETYLTRANSFERASE DOMAIN-CONTAINING PROTEIN"/>
    <property type="match status" value="1"/>
</dbReference>
<organism evidence="4">
    <name type="scientific">viral metagenome</name>
    <dbReference type="NCBI Taxonomy" id="1070528"/>
    <lineage>
        <taxon>unclassified sequences</taxon>
        <taxon>metagenomes</taxon>
        <taxon>organismal metagenomes</taxon>
    </lineage>
</organism>
<dbReference type="InterPro" id="IPR050680">
    <property type="entry name" value="YpeA/RimI_acetyltransf"/>
</dbReference>
<keyword evidence="1" id="KW-0808">Transferase</keyword>
<evidence type="ECO:0000259" key="3">
    <source>
        <dbReference type="PROSITE" id="PS51186"/>
    </source>
</evidence>
<proteinExistence type="predicted"/>
<evidence type="ECO:0000256" key="1">
    <source>
        <dbReference type="ARBA" id="ARBA00022679"/>
    </source>
</evidence>
<evidence type="ECO:0000313" key="4">
    <source>
        <dbReference type="EMBL" id="QHU20320.1"/>
    </source>
</evidence>
<dbReference type="Gene3D" id="3.40.630.30">
    <property type="match status" value="1"/>
</dbReference>